<feature type="transmembrane region" description="Helical" evidence="6">
    <location>
        <begin position="58"/>
        <end position="76"/>
    </location>
</feature>
<comment type="caution">
    <text evidence="7">The sequence shown here is derived from an EMBL/GenBank/DDBJ whole genome shotgun (WGS) entry which is preliminary data.</text>
</comment>
<dbReference type="GO" id="GO:0016020">
    <property type="term" value="C:membrane"/>
    <property type="evidence" value="ECO:0007669"/>
    <property type="project" value="UniProtKB-SubCell"/>
</dbReference>
<keyword evidence="3 6" id="KW-0812">Transmembrane</keyword>
<evidence type="ECO:0000256" key="2">
    <source>
        <dbReference type="ARBA" id="ARBA00007524"/>
    </source>
</evidence>
<feature type="transmembrane region" description="Helical" evidence="6">
    <location>
        <begin position="88"/>
        <end position="106"/>
    </location>
</feature>
<keyword evidence="8" id="KW-1185">Reference proteome</keyword>
<dbReference type="InterPro" id="IPR004307">
    <property type="entry name" value="TspO_MBR"/>
</dbReference>
<feature type="transmembrane region" description="Helical" evidence="6">
    <location>
        <begin position="112"/>
        <end position="129"/>
    </location>
</feature>
<dbReference type="AlphaFoldDB" id="A0A7W6GDC5"/>
<keyword evidence="4 6" id="KW-1133">Transmembrane helix</keyword>
<dbReference type="PANTHER" id="PTHR10057:SF0">
    <property type="entry name" value="TRANSLOCATOR PROTEIN"/>
    <property type="match status" value="1"/>
</dbReference>
<evidence type="ECO:0000313" key="8">
    <source>
        <dbReference type="Proteomes" id="UP000582090"/>
    </source>
</evidence>
<proteinExistence type="inferred from homology"/>
<comment type="subcellular location">
    <subcellularLocation>
        <location evidence="1">Membrane</location>
        <topology evidence="1">Multi-pass membrane protein</topology>
    </subcellularLocation>
</comment>
<dbReference type="Proteomes" id="UP000582090">
    <property type="component" value="Unassembled WGS sequence"/>
</dbReference>
<dbReference type="FunFam" id="1.20.1260.100:FF:000001">
    <property type="entry name" value="translocator protein 2"/>
    <property type="match status" value="1"/>
</dbReference>
<dbReference type="Gene3D" id="1.20.1260.100">
    <property type="entry name" value="TspO/MBR protein"/>
    <property type="match status" value="1"/>
</dbReference>
<name>A0A7W6GDC5_9HYPH</name>
<dbReference type="Pfam" id="PF03073">
    <property type="entry name" value="TspO_MBR"/>
    <property type="match status" value="1"/>
</dbReference>
<dbReference type="EMBL" id="JACIDW010000021">
    <property type="protein sequence ID" value="MBB3966714.1"/>
    <property type="molecule type" value="Genomic_DNA"/>
</dbReference>
<reference evidence="7 8" key="1">
    <citation type="submission" date="2020-08" db="EMBL/GenBank/DDBJ databases">
        <title>Genomic Encyclopedia of Type Strains, Phase IV (KMG-IV): sequencing the most valuable type-strain genomes for metagenomic binning, comparative biology and taxonomic classification.</title>
        <authorList>
            <person name="Goeker M."/>
        </authorList>
    </citation>
    <scope>NUCLEOTIDE SEQUENCE [LARGE SCALE GENOMIC DNA]</scope>
    <source>
        <strain evidence="7 8">DSM 26575</strain>
    </source>
</reference>
<dbReference type="PIRSF" id="PIRSF005859">
    <property type="entry name" value="PBR"/>
    <property type="match status" value="1"/>
</dbReference>
<dbReference type="InterPro" id="IPR038330">
    <property type="entry name" value="TspO/MBR-related_sf"/>
</dbReference>
<gene>
    <name evidence="7" type="ORF">GGQ67_004404</name>
</gene>
<accession>A0A7W6GDC5</accession>
<sequence length="164" mass="17905">MALAKAVATPYLSGMNKALTTIIFIAIALGGGLVIGIGNPPGEWYQSLAKPPFNPPNWVFAPAWTLLYVLIGLAGARTWMRGNLSVGMLIWAGQMVANFLWSPFFFGLRMPPVALVVILALLALIIAFIRNRWNADRIAALLFLPYLAWVSFATLLNASIVYLN</sequence>
<evidence type="ECO:0000256" key="1">
    <source>
        <dbReference type="ARBA" id="ARBA00004141"/>
    </source>
</evidence>
<evidence type="ECO:0000256" key="3">
    <source>
        <dbReference type="ARBA" id="ARBA00022692"/>
    </source>
</evidence>
<evidence type="ECO:0000256" key="5">
    <source>
        <dbReference type="ARBA" id="ARBA00023136"/>
    </source>
</evidence>
<dbReference type="CDD" id="cd15904">
    <property type="entry name" value="TSPO_MBR"/>
    <property type="match status" value="1"/>
</dbReference>
<feature type="transmembrane region" description="Helical" evidence="6">
    <location>
        <begin position="18"/>
        <end position="38"/>
    </location>
</feature>
<feature type="transmembrane region" description="Helical" evidence="6">
    <location>
        <begin position="141"/>
        <end position="163"/>
    </location>
</feature>
<protein>
    <submittedName>
        <fullName evidence="7">Tryptophan-rich sensory protein</fullName>
    </submittedName>
</protein>
<evidence type="ECO:0000256" key="4">
    <source>
        <dbReference type="ARBA" id="ARBA00022989"/>
    </source>
</evidence>
<keyword evidence="5 6" id="KW-0472">Membrane</keyword>
<organism evidence="7 8">
    <name type="scientific">Rhizobium metallidurans</name>
    <dbReference type="NCBI Taxonomy" id="1265931"/>
    <lineage>
        <taxon>Bacteria</taxon>
        <taxon>Pseudomonadati</taxon>
        <taxon>Pseudomonadota</taxon>
        <taxon>Alphaproteobacteria</taxon>
        <taxon>Hyphomicrobiales</taxon>
        <taxon>Rhizobiaceae</taxon>
        <taxon>Rhizobium/Agrobacterium group</taxon>
        <taxon>Rhizobium</taxon>
    </lineage>
</organism>
<evidence type="ECO:0000313" key="7">
    <source>
        <dbReference type="EMBL" id="MBB3966714.1"/>
    </source>
</evidence>
<evidence type="ECO:0000256" key="6">
    <source>
        <dbReference type="SAM" id="Phobius"/>
    </source>
</evidence>
<comment type="similarity">
    <text evidence="2">Belongs to the TspO/BZRP family.</text>
</comment>
<dbReference type="PANTHER" id="PTHR10057">
    <property type="entry name" value="PERIPHERAL-TYPE BENZODIAZEPINE RECEPTOR"/>
    <property type="match status" value="1"/>
</dbReference>
<dbReference type="GO" id="GO:0033013">
    <property type="term" value="P:tetrapyrrole metabolic process"/>
    <property type="evidence" value="ECO:0007669"/>
    <property type="project" value="UniProtKB-ARBA"/>
</dbReference>